<comment type="subunit">
    <text evidence="6">Component of the Mediator complex.</text>
</comment>
<dbReference type="Pfam" id="PF04934">
    <property type="entry name" value="Med6"/>
    <property type="match status" value="1"/>
</dbReference>
<accession>A0A9N8HV64</accession>
<dbReference type="GO" id="GO:0003712">
    <property type="term" value="F:transcription coregulator activity"/>
    <property type="evidence" value="ECO:0007669"/>
    <property type="project" value="InterPro"/>
</dbReference>
<comment type="similarity">
    <text evidence="2 6">Belongs to the Mediator complex subunit 6 family.</text>
</comment>
<reference evidence="7" key="1">
    <citation type="submission" date="2020-06" db="EMBL/GenBank/DDBJ databases">
        <authorList>
            <consortium name="Plant Systems Biology data submission"/>
        </authorList>
    </citation>
    <scope>NUCLEOTIDE SEQUENCE</scope>
    <source>
        <strain evidence="7">D6</strain>
    </source>
</reference>
<dbReference type="GO" id="GO:0016592">
    <property type="term" value="C:mediator complex"/>
    <property type="evidence" value="ECO:0007669"/>
    <property type="project" value="InterPro"/>
</dbReference>
<gene>
    <name evidence="6" type="primary">MED6</name>
    <name evidence="7" type="ORF">SEMRO_1881_G303320.1</name>
</gene>
<evidence type="ECO:0000313" key="8">
    <source>
        <dbReference type="Proteomes" id="UP001153069"/>
    </source>
</evidence>
<dbReference type="EMBL" id="CAICTM010001879">
    <property type="protein sequence ID" value="CAB9526752.1"/>
    <property type="molecule type" value="Genomic_DNA"/>
</dbReference>
<evidence type="ECO:0000256" key="2">
    <source>
        <dbReference type="ARBA" id="ARBA00007526"/>
    </source>
</evidence>
<evidence type="ECO:0000313" key="7">
    <source>
        <dbReference type="EMBL" id="CAB9526752.1"/>
    </source>
</evidence>
<keyword evidence="6" id="KW-0010">Activator</keyword>
<comment type="subcellular location">
    <subcellularLocation>
        <location evidence="1 6">Nucleus</location>
    </subcellularLocation>
</comment>
<dbReference type="Gene3D" id="3.10.450.580">
    <property type="entry name" value="Mediator complex, subunit Med6"/>
    <property type="match status" value="1"/>
</dbReference>
<evidence type="ECO:0000256" key="6">
    <source>
        <dbReference type="RuleBase" id="RU364143"/>
    </source>
</evidence>
<dbReference type="Proteomes" id="UP001153069">
    <property type="component" value="Unassembled WGS sequence"/>
</dbReference>
<dbReference type="PANTHER" id="PTHR13104">
    <property type="entry name" value="MED-6-RELATED"/>
    <property type="match status" value="1"/>
</dbReference>
<dbReference type="OrthoDB" id="344220at2759"/>
<proteinExistence type="inferred from homology"/>
<protein>
    <recommendedName>
        <fullName evidence="6">Mediator of RNA polymerase II transcription subunit 6</fullName>
    </recommendedName>
    <alternativeName>
        <fullName evidence="6">Mediator complex subunit 6</fullName>
    </alternativeName>
</protein>
<evidence type="ECO:0000256" key="4">
    <source>
        <dbReference type="ARBA" id="ARBA00023163"/>
    </source>
</evidence>
<dbReference type="InterPro" id="IPR007018">
    <property type="entry name" value="Mediator_Med6"/>
</dbReference>
<comment type="caution">
    <text evidence="7">The sequence shown here is derived from an EMBL/GenBank/DDBJ whole genome shotgun (WGS) entry which is preliminary data.</text>
</comment>
<keyword evidence="5 6" id="KW-0539">Nucleus</keyword>
<organism evidence="7 8">
    <name type="scientific">Seminavis robusta</name>
    <dbReference type="NCBI Taxonomy" id="568900"/>
    <lineage>
        <taxon>Eukaryota</taxon>
        <taxon>Sar</taxon>
        <taxon>Stramenopiles</taxon>
        <taxon>Ochrophyta</taxon>
        <taxon>Bacillariophyta</taxon>
        <taxon>Bacillariophyceae</taxon>
        <taxon>Bacillariophycidae</taxon>
        <taxon>Naviculales</taxon>
        <taxon>Naviculaceae</taxon>
        <taxon>Seminavis</taxon>
    </lineage>
</organism>
<dbReference type="InterPro" id="IPR038566">
    <property type="entry name" value="Mediator_Med6_sf"/>
</dbReference>
<evidence type="ECO:0000256" key="5">
    <source>
        <dbReference type="ARBA" id="ARBA00023242"/>
    </source>
</evidence>
<evidence type="ECO:0000256" key="1">
    <source>
        <dbReference type="ARBA" id="ARBA00004123"/>
    </source>
</evidence>
<sequence length="247" mass="27623">MSETDSFVDPVFLARFGLSRWNVVEYFLHPLNPFRTKVNTSNEVLSMQGVAVGVLMQQGLRGEGPMTPQAAEEEYSNQLRQNTGEQYELLPPTDPAMFALPSPLYTIRHVLRTNPTTVKVLGIYYVVEGVIYKAPSVRSLMKANVARTLEGLSGACQVLSVCARFQPSTGYTWHFEADGEDDATEADLDPVALRKLHQRRKRRKILDHRRPGERTAAEEEGIRASEAMDRILVRLSQSSAVTGKDKS</sequence>
<keyword evidence="3 6" id="KW-0805">Transcription regulation</keyword>
<name>A0A9N8HV64_9STRA</name>
<keyword evidence="4 6" id="KW-0804">Transcription</keyword>
<evidence type="ECO:0000256" key="3">
    <source>
        <dbReference type="ARBA" id="ARBA00023015"/>
    </source>
</evidence>
<keyword evidence="8" id="KW-1185">Reference proteome</keyword>
<dbReference type="AlphaFoldDB" id="A0A9N8HV64"/>
<comment type="function">
    <text evidence="6">Component of the Mediator complex, a coactivator involved in the regulated transcription of nearly all RNA polymerase II-dependent genes. Mediator functions as a bridge to convey information from gene-specific regulatory proteins to the basal RNA polymerase II transcription machinery. Mediator is recruited to promoters by direct interactions with regulatory proteins and serves as a scaffold for the assembly of a functional preinitiation complex with RNA polymerase II and the general transcription factors.</text>
</comment>
<dbReference type="GO" id="GO:0006357">
    <property type="term" value="P:regulation of transcription by RNA polymerase II"/>
    <property type="evidence" value="ECO:0007669"/>
    <property type="project" value="InterPro"/>
</dbReference>